<dbReference type="AlphaFoldDB" id="A0A222FPX1"/>
<dbReference type="Gene3D" id="3.40.630.30">
    <property type="match status" value="1"/>
</dbReference>
<evidence type="ECO:0000259" key="1">
    <source>
        <dbReference type="Pfam" id="PF13302"/>
    </source>
</evidence>
<evidence type="ECO:0000313" key="3">
    <source>
        <dbReference type="Proteomes" id="UP000202440"/>
    </source>
</evidence>
<feature type="domain" description="N-acetyltransferase" evidence="1">
    <location>
        <begin position="2"/>
        <end position="91"/>
    </location>
</feature>
<proteinExistence type="predicted"/>
<dbReference type="InterPro" id="IPR016181">
    <property type="entry name" value="Acyl_CoA_acyltransferase"/>
</dbReference>
<evidence type="ECO:0000313" key="2">
    <source>
        <dbReference type="EMBL" id="ASP40809.1"/>
    </source>
</evidence>
<dbReference type="Pfam" id="PF13302">
    <property type="entry name" value="Acetyltransf_3"/>
    <property type="match status" value="1"/>
</dbReference>
<accession>A0A222FPX1</accession>
<dbReference type="EMBL" id="CP022530">
    <property type="protein sequence ID" value="ASP40809.1"/>
    <property type="molecule type" value="Genomic_DNA"/>
</dbReference>
<organism evidence="2 3">
    <name type="scientific">Bacterioplanes sanyensis</name>
    <dbReference type="NCBI Taxonomy" id="1249553"/>
    <lineage>
        <taxon>Bacteria</taxon>
        <taxon>Pseudomonadati</taxon>
        <taxon>Pseudomonadota</taxon>
        <taxon>Gammaproteobacteria</taxon>
        <taxon>Oceanospirillales</taxon>
        <taxon>Oceanospirillaceae</taxon>
        <taxon>Bacterioplanes</taxon>
    </lineage>
</organism>
<protein>
    <recommendedName>
        <fullName evidence="1">N-acetyltransferase domain-containing protein</fullName>
    </recommendedName>
</protein>
<name>A0A222FPX1_9GAMM</name>
<gene>
    <name evidence="2" type="ORF">CHH28_02565</name>
</gene>
<keyword evidence="3" id="KW-1185">Reference proteome</keyword>
<dbReference type="OrthoDB" id="9801656at2"/>
<dbReference type="Proteomes" id="UP000202440">
    <property type="component" value="Chromosome"/>
</dbReference>
<dbReference type="KEGG" id="bsan:CHH28_02565"/>
<dbReference type="SUPFAM" id="SSF55729">
    <property type="entry name" value="Acyl-CoA N-acyltransferases (Nat)"/>
    <property type="match status" value="1"/>
</dbReference>
<dbReference type="GO" id="GO:0016747">
    <property type="term" value="F:acyltransferase activity, transferring groups other than amino-acyl groups"/>
    <property type="evidence" value="ECO:0007669"/>
    <property type="project" value="InterPro"/>
</dbReference>
<reference evidence="2 3" key="1">
    <citation type="submission" date="2017-07" db="EMBL/GenBank/DDBJ databases">
        <title>Annotated genome sequence of Bacterioplanes sanyensis isolated from Red Sea.</title>
        <authorList>
            <person name="Rehman Z.U."/>
        </authorList>
    </citation>
    <scope>NUCLEOTIDE SEQUENCE [LARGE SCALE GENOMIC DNA]</scope>
    <source>
        <strain evidence="2 3">NV9</strain>
    </source>
</reference>
<dbReference type="InterPro" id="IPR000182">
    <property type="entry name" value="GNAT_dom"/>
</dbReference>
<sequence>MILRTIQKADGDDLFEIYADAKTMQFASDPVFSSRAMIEQMLDSVARLEQSGESLEWAIVERQSSKVIGTCGLHSFSDNGQSCEVGCLLEAPLNNSVPALDRQRISDHEAGLPL</sequence>